<reference evidence="2" key="1">
    <citation type="submission" date="2017-05" db="EMBL/GenBank/DDBJ databases">
        <authorList>
            <person name="QRISCLOUD D."/>
        </authorList>
    </citation>
    <scope>NUCLEOTIDE SEQUENCE</scope>
</reference>
<accession>A0A4Q8KCH4</accession>
<feature type="signal peptide" evidence="1">
    <location>
        <begin position="1"/>
        <end position="20"/>
    </location>
</feature>
<evidence type="ECO:0000256" key="1">
    <source>
        <dbReference type="SAM" id="SignalP"/>
    </source>
</evidence>
<dbReference type="AlphaFoldDB" id="A0A4Q8KCH4"/>
<proteinExistence type="predicted"/>
<feature type="chain" id="PRO_5020202924" evidence="1">
    <location>
        <begin position="21"/>
        <end position="86"/>
    </location>
</feature>
<reference evidence="2" key="2">
    <citation type="submission" date="2019-05" db="EMBL/GenBank/DDBJ databases">
        <title>Unravelling the molecular evolution of spider venoms.</title>
        <authorList>
            <person name="Pineda S."/>
        </authorList>
    </citation>
    <scope>NUCLEOTIDE SEQUENCE</scope>
</reference>
<protein>
    <submittedName>
        <fullName evidence="2">U27-Deinotoxin-Dsu1e_1</fullName>
    </submittedName>
</protein>
<dbReference type="EMBL" id="HAHH01000716">
    <property type="protein sequence ID" value="SNX37502.1"/>
    <property type="molecule type" value="Transcribed_RNA"/>
</dbReference>
<sequence length="86" mass="9787">MKLYFQILFLFVALFVYANAESAENEEESLFEYGKVEQESTRACTLRKGTCGNGRRCCSGLRCSCRGKFCDVLDSSSAYRIRRTAM</sequence>
<organism evidence="2">
    <name type="scientific">Deinopis subrufa</name>
    <name type="common">Rufous net-casting spider</name>
    <dbReference type="NCBI Taxonomy" id="1905329"/>
    <lineage>
        <taxon>Eukaryota</taxon>
        <taxon>Metazoa</taxon>
        <taxon>Ecdysozoa</taxon>
        <taxon>Arthropoda</taxon>
        <taxon>Chelicerata</taxon>
        <taxon>Arachnida</taxon>
        <taxon>Araneae</taxon>
        <taxon>Araneomorphae</taxon>
        <taxon>Entelegynae</taxon>
        <taxon>Deinopoidea</taxon>
        <taxon>Deinopidae</taxon>
        <taxon>Deinopis</taxon>
    </lineage>
</organism>
<evidence type="ECO:0000313" key="2">
    <source>
        <dbReference type="EMBL" id="SNX37502.1"/>
    </source>
</evidence>
<keyword evidence="1" id="KW-0732">Signal</keyword>
<name>A0A4Q8KCH4_DEISU</name>